<reference evidence="3 4" key="1">
    <citation type="submission" date="2017-03" db="EMBL/GenBank/DDBJ databases">
        <title>Genomes of endolithic fungi from Antarctica.</title>
        <authorList>
            <person name="Coleine C."/>
            <person name="Masonjones S."/>
            <person name="Stajich J.E."/>
        </authorList>
    </citation>
    <scope>NUCLEOTIDE SEQUENCE [LARGE SCALE GENOMIC DNA]</scope>
    <source>
        <strain evidence="3 4">CCFEE 5184</strain>
    </source>
</reference>
<evidence type="ECO:0000256" key="1">
    <source>
        <dbReference type="ARBA" id="ARBA00038215"/>
    </source>
</evidence>
<dbReference type="InterPro" id="IPR001466">
    <property type="entry name" value="Beta-lactam-related"/>
</dbReference>
<comment type="caution">
    <text evidence="3">The sequence shown here is derived from an EMBL/GenBank/DDBJ whole genome shotgun (WGS) entry which is preliminary data.</text>
</comment>
<organism evidence="3 4">
    <name type="scientific">Friedmanniomyces simplex</name>
    <dbReference type="NCBI Taxonomy" id="329884"/>
    <lineage>
        <taxon>Eukaryota</taxon>
        <taxon>Fungi</taxon>
        <taxon>Dikarya</taxon>
        <taxon>Ascomycota</taxon>
        <taxon>Pezizomycotina</taxon>
        <taxon>Dothideomycetes</taxon>
        <taxon>Dothideomycetidae</taxon>
        <taxon>Mycosphaerellales</taxon>
        <taxon>Teratosphaeriaceae</taxon>
        <taxon>Friedmanniomyces</taxon>
    </lineage>
</organism>
<dbReference type="InterPro" id="IPR012338">
    <property type="entry name" value="Beta-lactam/transpept-like"/>
</dbReference>
<dbReference type="Pfam" id="PF00144">
    <property type="entry name" value="Beta-lactamase"/>
    <property type="match status" value="1"/>
</dbReference>
<protein>
    <recommendedName>
        <fullName evidence="2">Beta-lactamase-related domain-containing protein</fullName>
    </recommendedName>
</protein>
<dbReference type="SUPFAM" id="SSF56601">
    <property type="entry name" value="beta-lactamase/transpeptidase-like"/>
    <property type="match status" value="1"/>
</dbReference>
<name>A0A4U0Y160_9PEZI</name>
<feature type="domain" description="Beta-lactamase-related" evidence="2">
    <location>
        <begin position="24"/>
        <end position="299"/>
    </location>
</feature>
<comment type="similarity">
    <text evidence="1">Belongs to the peptidase S12 family.</text>
</comment>
<dbReference type="EMBL" id="NAJQ01000055">
    <property type="protein sequence ID" value="TKA81255.1"/>
    <property type="molecule type" value="Genomic_DNA"/>
</dbReference>
<proteinExistence type="inferred from homology"/>
<sequence>MAQQDPKHTDTITKIKEILTQNVVLGYADIVRQEPIDNEHLFGIGSITKVFVAVVTLQLIEEGRLQLTDTVKQHLTPDIYHDIDCAETASVDQLLSHRAGIDSWEQDPTWITHGRGRDMRPAYTWKRAETLDYIRRPKLHAPAPGEYYYANTNYTLLGLIIEKVTQSTAESQIRLRILQPLGMNHTFLEGFEEASESKRRIPQVGDELIDVTGSNLSVSWLAGGMISSTTDLLKLGIAMQNGVLLTPASMANMQCFRPTTRPGEEMGCGLFRMQLPQDKGAWLGHSANVGIVNTGGGSAVTSIIRESEFMPLAAQLVQA</sequence>
<dbReference type="Proteomes" id="UP000309340">
    <property type="component" value="Unassembled WGS sequence"/>
</dbReference>
<dbReference type="Gene3D" id="3.40.710.10">
    <property type="entry name" value="DD-peptidase/beta-lactamase superfamily"/>
    <property type="match status" value="1"/>
</dbReference>
<evidence type="ECO:0000313" key="3">
    <source>
        <dbReference type="EMBL" id="TKA81255.1"/>
    </source>
</evidence>
<dbReference type="InterPro" id="IPR050491">
    <property type="entry name" value="AmpC-like"/>
</dbReference>
<accession>A0A4U0Y160</accession>
<dbReference type="PANTHER" id="PTHR46825">
    <property type="entry name" value="D-ALANYL-D-ALANINE-CARBOXYPEPTIDASE/ENDOPEPTIDASE AMPH"/>
    <property type="match status" value="1"/>
</dbReference>
<gene>
    <name evidence="3" type="ORF">B0A55_02369</name>
</gene>
<evidence type="ECO:0000259" key="2">
    <source>
        <dbReference type="Pfam" id="PF00144"/>
    </source>
</evidence>
<evidence type="ECO:0000313" key="4">
    <source>
        <dbReference type="Proteomes" id="UP000309340"/>
    </source>
</evidence>
<dbReference type="AlphaFoldDB" id="A0A4U0Y160"/>
<keyword evidence="4" id="KW-1185">Reference proteome</keyword>
<dbReference type="PANTHER" id="PTHR46825:SF7">
    <property type="entry name" value="D-ALANYL-D-ALANINE CARBOXYPEPTIDASE"/>
    <property type="match status" value="1"/>
</dbReference>
<dbReference type="OrthoDB" id="5946976at2759"/>